<dbReference type="InterPro" id="IPR046357">
    <property type="entry name" value="PPIase_dom_sf"/>
</dbReference>
<dbReference type="Pfam" id="PF05698">
    <property type="entry name" value="Trigger_C"/>
    <property type="match status" value="1"/>
</dbReference>
<dbReference type="InterPro" id="IPR008880">
    <property type="entry name" value="Trigger_fac_C"/>
</dbReference>
<dbReference type="Proteomes" id="UP001291309">
    <property type="component" value="Unassembled WGS sequence"/>
</dbReference>
<dbReference type="SUPFAM" id="SSF54534">
    <property type="entry name" value="FKBP-like"/>
    <property type="match status" value="1"/>
</dbReference>
<gene>
    <name evidence="4" type="ORF">SYV04_23185</name>
</gene>
<evidence type="ECO:0000259" key="3">
    <source>
        <dbReference type="Pfam" id="PF05698"/>
    </source>
</evidence>
<keyword evidence="1" id="KW-0697">Rotamase</keyword>
<dbReference type="InterPro" id="IPR027304">
    <property type="entry name" value="Trigger_fact/SurA_dom_sf"/>
</dbReference>
<dbReference type="InterPro" id="IPR037041">
    <property type="entry name" value="Trigger_fac_C_sf"/>
</dbReference>
<proteinExistence type="predicted"/>
<evidence type="ECO:0000256" key="1">
    <source>
        <dbReference type="ARBA" id="ARBA00023110"/>
    </source>
</evidence>
<dbReference type="RefSeq" id="WP_321548043.1">
    <property type="nucleotide sequence ID" value="NZ_JAXIVS010000008.1"/>
</dbReference>
<evidence type="ECO:0000313" key="4">
    <source>
        <dbReference type="EMBL" id="MDY7229316.1"/>
    </source>
</evidence>
<reference evidence="4 5" key="1">
    <citation type="submission" date="2023-12" db="EMBL/GenBank/DDBJ databases">
        <title>the genome sequence of Hyalangium sp. s54d21.</title>
        <authorList>
            <person name="Zhang X."/>
        </authorList>
    </citation>
    <scope>NUCLEOTIDE SEQUENCE [LARGE SCALE GENOMIC DNA]</scope>
    <source>
        <strain evidence="5">s54d21</strain>
    </source>
</reference>
<feature type="domain" description="Trigger factor C-terminal" evidence="3">
    <location>
        <begin position="177"/>
        <end position="327"/>
    </location>
</feature>
<accession>A0ABU5H7N6</accession>
<dbReference type="Gene3D" id="3.10.50.40">
    <property type="match status" value="1"/>
</dbReference>
<name>A0ABU5H7N6_9BACT</name>
<dbReference type="GO" id="GO:0016853">
    <property type="term" value="F:isomerase activity"/>
    <property type="evidence" value="ECO:0007669"/>
    <property type="project" value="UniProtKB-KW"/>
</dbReference>
<dbReference type="EMBL" id="JAXIVS010000008">
    <property type="protein sequence ID" value="MDY7229316.1"/>
    <property type="molecule type" value="Genomic_DNA"/>
</dbReference>
<protein>
    <submittedName>
        <fullName evidence="4">Peptidylprolyl isomerase</fullName>
    </submittedName>
</protein>
<keyword evidence="5" id="KW-1185">Reference proteome</keyword>
<organism evidence="4 5">
    <name type="scientific">Hyalangium rubrum</name>
    <dbReference type="NCBI Taxonomy" id="3103134"/>
    <lineage>
        <taxon>Bacteria</taxon>
        <taxon>Pseudomonadati</taxon>
        <taxon>Myxococcota</taxon>
        <taxon>Myxococcia</taxon>
        <taxon>Myxococcales</taxon>
        <taxon>Cystobacterineae</taxon>
        <taxon>Archangiaceae</taxon>
        <taxon>Hyalangium</taxon>
    </lineage>
</organism>
<keyword evidence="2 4" id="KW-0413">Isomerase</keyword>
<evidence type="ECO:0000256" key="2">
    <source>
        <dbReference type="ARBA" id="ARBA00023235"/>
    </source>
</evidence>
<sequence length="347" mass="38580">MGYSPNPLAAQRFARVDTTAVQLPEATLASDEPIRVTVPAPPSLTEEELVRRFNQLAREHAQVREREPGEAVEQGDDVQLDIIGYANDKLIPFSIRTGLWMELAPDDALPGFAELLAGSAVGDCVGITLVLPDTYPVESLRGVTARFMVDLLAAREVLPPEPDSVGFLRQLGRGNSLSEVMNALGQELLQERTDAQWLEAQNRVLDVLASRLRVTLPKALIDEEIRRRWVMAEGQTVQEKNFSPAEEQEALEAWKTDPATRAEVERRLRISLALKAVAQRDELRLEPGEVFGFLEKYLDAYGLQASEVWEALVNPETAAPLQNLAWHLHAVEHVMKQAEIHFEGGEA</sequence>
<dbReference type="SUPFAM" id="SSF109998">
    <property type="entry name" value="Triger factor/SurA peptide-binding domain-like"/>
    <property type="match status" value="1"/>
</dbReference>
<evidence type="ECO:0000313" key="5">
    <source>
        <dbReference type="Proteomes" id="UP001291309"/>
    </source>
</evidence>
<dbReference type="Gene3D" id="1.10.3120.10">
    <property type="entry name" value="Trigger factor, C-terminal domain"/>
    <property type="match status" value="1"/>
</dbReference>
<comment type="caution">
    <text evidence="4">The sequence shown here is derived from an EMBL/GenBank/DDBJ whole genome shotgun (WGS) entry which is preliminary data.</text>
</comment>